<accession>A0A8H4Q4V5</accession>
<protein>
    <submittedName>
        <fullName evidence="1">Uncharacterized protein</fullName>
    </submittedName>
</protein>
<evidence type="ECO:0000313" key="1">
    <source>
        <dbReference type="EMBL" id="KAF4585687.1"/>
    </source>
</evidence>
<dbReference type="AlphaFoldDB" id="A0A8H4Q4V5"/>
<name>A0A8H4Q4V5_9HYPO</name>
<dbReference type="Proteomes" id="UP000562929">
    <property type="component" value="Unassembled WGS sequence"/>
</dbReference>
<dbReference type="EMBL" id="JAACLJ010000005">
    <property type="protein sequence ID" value="KAF4585687.1"/>
    <property type="molecule type" value="Genomic_DNA"/>
</dbReference>
<evidence type="ECO:0000313" key="2">
    <source>
        <dbReference type="Proteomes" id="UP000562929"/>
    </source>
</evidence>
<proteinExistence type="predicted"/>
<gene>
    <name evidence="1" type="ORF">GQ602_004992</name>
</gene>
<comment type="caution">
    <text evidence="1">The sequence shown here is derived from an EMBL/GenBank/DDBJ whole genome shotgun (WGS) entry which is preliminary data.</text>
</comment>
<keyword evidence="2" id="KW-1185">Reference proteome</keyword>
<sequence>MKSAFVGRLPIAVVPHKVIELYPPPHHRTSSKVAGDSIQSKRHEWSTFRRCRFFWLDSRTSRQHFWDPFSGHETGHLCKRR</sequence>
<organism evidence="1 2">
    <name type="scientific">Ophiocordyceps camponoti-floridani</name>
    <dbReference type="NCBI Taxonomy" id="2030778"/>
    <lineage>
        <taxon>Eukaryota</taxon>
        <taxon>Fungi</taxon>
        <taxon>Dikarya</taxon>
        <taxon>Ascomycota</taxon>
        <taxon>Pezizomycotina</taxon>
        <taxon>Sordariomycetes</taxon>
        <taxon>Hypocreomycetidae</taxon>
        <taxon>Hypocreales</taxon>
        <taxon>Ophiocordycipitaceae</taxon>
        <taxon>Ophiocordyceps</taxon>
    </lineage>
</organism>
<reference evidence="1 2" key="1">
    <citation type="journal article" date="2020" name="G3 (Bethesda)">
        <title>Genetic Underpinnings of Host Manipulation by Ophiocordyceps as Revealed by Comparative Transcriptomics.</title>
        <authorList>
            <person name="Will I."/>
            <person name="Das B."/>
            <person name="Trinh T."/>
            <person name="Brachmann A."/>
            <person name="Ohm R.A."/>
            <person name="de Bekker C."/>
        </authorList>
    </citation>
    <scope>NUCLEOTIDE SEQUENCE [LARGE SCALE GENOMIC DNA]</scope>
    <source>
        <strain evidence="1 2">EC05</strain>
    </source>
</reference>